<sequence length="536" mass="59158">MKVSVMRIMLSAVAALAVTGFVSATTDGDEAQEVDAKSDVVVLTTDTFKEWTAAQDLALIEFYAPWCGHCKSLAPEYEKAATILKDKNISLAKVDCTNAQALCEEMEIPGFPTLKVSKNGDFATYNGTRKESGIVSYMSKQLLPALSVLDQDNFATFTKSERVVVVGFVEDAESPEYAELELLAKELRDDLLFGVVKNSEMAAEHGITGPGVVVYKEFDDGKDVFSGKITADELRNFIKASSVPIFGEISGENYAMYAQTGLPFGFAFFDSEETRKELEEQLYPVAKEYKGVISFVLIDATKYSSQADHLNLKHDWPAFAIQNQTSLEKYPFPQDKELTETSVQDFVKDFAAGNIKPSYKSAAIPESNDGNVFVMVTDQFNEVVFDKTKDVLLEFYAPWCGHCKNLAPVYEKLGGLLKQNKNLVVAKMDATANDIPSAEPALQVGGFPTIVIIRGEDNAIVEYNGNRSLESLIEFIEENAANSITYDKNELKSADEEDEVEEEEEAEDTKPKVVDQAEAEAEAEVVVEDKNSHDEL</sequence>
<gene>
    <name evidence="1" type="primary">PDI1_2</name>
    <name evidence="1" type="ORF">IWW38_000523</name>
</gene>
<evidence type="ECO:0000313" key="1">
    <source>
        <dbReference type="EMBL" id="KAJ2900470.1"/>
    </source>
</evidence>
<dbReference type="EC" id="5.3.4.1" evidence="1"/>
<reference evidence="1" key="1">
    <citation type="submission" date="2022-07" db="EMBL/GenBank/DDBJ databases">
        <title>Phylogenomic reconstructions and comparative analyses of Kickxellomycotina fungi.</title>
        <authorList>
            <person name="Reynolds N.K."/>
            <person name="Stajich J.E."/>
            <person name="Barry K."/>
            <person name="Grigoriev I.V."/>
            <person name="Crous P."/>
            <person name="Smith M.E."/>
        </authorList>
    </citation>
    <scope>NUCLEOTIDE SEQUENCE</scope>
    <source>
        <strain evidence="1">CBS 190363</strain>
    </source>
</reference>
<organism evidence="1 2">
    <name type="scientific">Coemansia aciculifera</name>
    <dbReference type="NCBI Taxonomy" id="417176"/>
    <lineage>
        <taxon>Eukaryota</taxon>
        <taxon>Fungi</taxon>
        <taxon>Fungi incertae sedis</taxon>
        <taxon>Zoopagomycota</taxon>
        <taxon>Kickxellomycotina</taxon>
        <taxon>Kickxellomycetes</taxon>
        <taxon>Kickxellales</taxon>
        <taxon>Kickxellaceae</taxon>
        <taxon>Coemansia</taxon>
    </lineage>
</organism>
<name>A0ACC1M8X9_9FUNG</name>
<evidence type="ECO:0000313" key="2">
    <source>
        <dbReference type="Proteomes" id="UP001139981"/>
    </source>
</evidence>
<proteinExistence type="predicted"/>
<dbReference type="EMBL" id="JANBVB010000005">
    <property type="protein sequence ID" value="KAJ2900470.1"/>
    <property type="molecule type" value="Genomic_DNA"/>
</dbReference>
<protein>
    <submittedName>
        <fullName evidence="1">Protein disulfide-isomerase</fullName>
        <ecNumber evidence="1">5.3.4.1</ecNumber>
    </submittedName>
</protein>
<keyword evidence="1" id="KW-0413">Isomerase</keyword>
<dbReference type="Proteomes" id="UP001139981">
    <property type="component" value="Unassembled WGS sequence"/>
</dbReference>
<accession>A0ACC1M8X9</accession>
<comment type="caution">
    <text evidence="1">The sequence shown here is derived from an EMBL/GenBank/DDBJ whole genome shotgun (WGS) entry which is preliminary data.</text>
</comment>
<keyword evidence="2" id="KW-1185">Reference proteome</keyword>